<gene>
    <name evidence="1" type="ORF">S06H3_64366</name>
</gene>
<feature type="non-terminal residue" evidence="1">
    <location>
        <position position="1"/>
    </location>
</feature>
<dbReference type="EMBL" id="BARV01042971">
    <property type="protein sequence ID" value="GAI52621.1"/>
    <property type="molecule type" value="Genomic_DNA"/>
</dbReference>
<proteinExistence type="predicted"/>
<evidence type="ECO:0000313" key="1">
    <source>
        <dbReference type="EMBL" id="GAI52621.1"/>
    </source>
</evidence>
<reference evidence="1" key="1">
    <citation type="journal article" date="2014" name="Front. Microbiol.">
        <title>High frequency of phylogenetically diverse reductive dehalogenase-homologous genes in deep subseafloor sedimentary metagenomes.</title>
        <authorList>
            <person name="Kawai M."/>
            <person name="Futagami T."/>
            <person name="Toyoda A."/>
            <person name="Takaki Y."/>
            <person name="Nishi S."/>
            <person name="Hori S."/>
            <person name="Arai W."/>
            <person name="Tsubouchi T."/>
            <person name="Morono Y."/>
            <person name="Uchiyama I."/>
            <person name="Ito T."/>
            <person name="Fujiyama A."/>
            <person name="Inagaki F."/>
            <person name="Takami H."/>
        </authorList>
    </citation>
    <scope>NUCLEOTIDE SEQUENCE</scope>
    <source>
        <strain evidence="1">Expedition CK06-06</strain>
    </source>
</reference>
<comment type="caution">
    <text evidence="1">The sequence shown here is derived from an EMBL/GenBank/DDBJ whole genome shotgun (WGS) entry which is preliminary data.</text>
</comment>
<dbReference type="AlphaFoldDB" id="X1QCT6"/>
<accession>X1QCT6</accession>
<name>X1QCT6_9ZZZZ</name>
<sequence>PSPLPWAAVQALECDANRDAVSKANTMYGSKVEIRVTYWLEPEADIDVGAFPIDRSHHFSQLYTWIGKNNPANASGTIHSIKIWVESNIPDLIVGTFYTTNGDTLKCRDSEVIGAVEAGAE</sequence>
<protein>
    <submittedName>
        <fullName evidence="1">Uncharacterized protein</fullName>
    </submittedName>
</protein>
<feature type="non-terminal residue" evidence="1">
    <location>
        <position position="121"/>
    </location>
</feature>
<organism evidence="1">
    <name type="scientific">marine sediment metagenome</name>
    <dbReference type="NCBI Taxonomy" id="412755"/>
    <lineage>
        <taxon>unclassified sequences</taxon>
        <taxon>metagenomes</taxon>
        <taxon>ecological metagenomes</taxon>
    </lineage>
</organism>